<dbReference type="STRING" id="1324957.K933_04726"/>
<dbReference type="EMBL" id="ASGZ01000013">
    <property type="protein sequence ID" value="ESP89293.1"/>
    <property type="molecule type" value="Genomic_DNA"/>
</dbReference>
<dbReference type="OrthoDB" id="201989at2157"/>
<comment type="caution">
    <text evidence="2">The sequence shown here is derived from an EMBL/GenBank/DDBJ whole genome shotgun (WGS) entry which is preliminary data.</text>
</comment>
<accession>V4HHS7</accession>
<dbReference type="Pfam" id="PF07790">
    <property type="entry name" value="Pilin_N"/>
    <property type="match status" value="1"/>
</dbReference>
<dbReference type="InterPro" id="IPR012859">
    <property type="entry name" value="Pilin_N_archaeal"/>
</dbReference>
<keyword evidence="3" id="KW-1185">Reference proteome</keyword>
<protein>
    <recommendedName>
        <fullName evidence="1">Archaeal Type IV pilin N-terminal domain-containing protein</fullName>
    </recommendedName>
</protein>
<feature type="domain" description="Archaeal Type IV pilin N-terminal" evidence="1">
    <location>
        <begin position="7"/>
        <end position="75"/>
    </location>
</feature>
<sequence>MSRRGSAPVVGVVLLVFVTVALAGTVAAVGVTAPDRPAAATALSLRVDGDAVTLRHEGGGTLDARDLRVVVEVNGTRLRHQPPVPFFAAEGFRGGPTGPFNAAADPAWTAGESASVRLASTNDPALGPGARVRVTVYAGDRRVVSLVTTAR</sequence>
<evidence type="ECO:0000313" key="2">
    <source>
        <dbReference type="EMBL" id="ESP89293.1"/>
    </source>
</evidence>
<dbReference type="Proteomes" id="UP000017840">
    <property type="component" value="Unassembled WGS sequence"/>
</dbReference>
<evidence type="ECO:0000313" key="3">
    <source>
        <dbReference type="Proteomes" id="UP000017840"/>
    </source>
</evidence>
<dbReference type="eggNOG" id="arCOG02425">
    <property type="taxonomic scope" value="Archaea"/>
</dbReference>
<dbReference type="AlphaFoldDB" id="V4HHS7"/>
<dbReference type="RefSeq" id="WP_023393535.1">
    <property type="nucleotide sequence ID" value="NZ_ASGZ01000013.1"/>
</dbReference>
<name>V4HHS7_9EURY</name>
<reference evidence="2 3" key="1">
    <citation type="journal article" date="2013" name="Genome Announc.">
        <title>Draft Genome Sequence of 'Candidatus Halobonum tyrrellensis' Strain G22, Isolated from the Hypersaline Waters of Lake Tyrrell, Australia.</title>
        <authorList>
            <person name="Ugalde J.A."/>
            <person name="Narasingarao P."/>
            <person name="Kuo S."/>
            <person name="Podell S."/>
            <person name="Allen E.E."/>
        </authorList>
    </citation>
    <scope>NUCLEOTIDE SEQUENCE [LARGE SCALE GENOMIC DNA]</scope>
    <source>
        <strain evidence="2 3">G22</strain>
    </source>
</reference>
<proteinExistence type="predicted"/>
<gene>
    <name evidence="2" type="ORF">K933_04726</name>
</gene>
<organism evidence="2 3">
    <name type="scientific">Candidatus Halobonum tyrrellensis G22</name>
    <dbReference type="NCBI Taxonomy" id="1324957"/>
    <lineage>
        <taxon>Archaea</taxon>
        <taxon>Methanobacteriati</taxon>
        <taxon>Methanobacteriota</taxon>
        <taxon>Stenosarchaea group</taxon>
        <taxon>Halobacteria</taxon>
        <taxon>Halobacteriales</taxon>
        <taxon>Haloferacaceae</taxon>
        <taxon>Candidatus Halobonum</taxon>
    </lineage>
</organism>
<evidence type="ECO:0000259" key="1">
    <source>
        <dbReference type="Pfam" id="PF07790"/>
    </source>
</evidence>